<sequence>MSNNIMGEWKGVSTGPRLRASQCHDPTGGKAHDGLIQGADGVVLQHGLEVARKAQVGQVQFLAGHGAGLAHGLKEFLARFRAGAAAVGGAAHADIHLAPGPAQHGILQVVLQLQLHGEGGVGQALRTGGRFRPEHQEFAGFQRQQVMRRGGLAAQAGHRCPQALHQQRFDACGDFFSVQVAHQHVVHHAHQQHVQGLVPGHHVAYGGVRGVGRMRVACRIGCGREGCRGIGCSAGRGAGKGLNDFNPREGRRGVCGVRGARRQAARVRCMSRVVAPAAQHFQKRLQPGMLHVSPRIRVGHGDGCAPDMVRNERCVAPRQGSGPACVALPIMRRQRHGGVKTVSGTDWARTGECVVRWPLAPEGVVTVA</sequence>
<evidence type="ECO:0000313" key="2">
    <source>
        <dbReference type="EMBL" id="WMW66182.1"/>
    </source>
</evidence>
<name>A0ABY9R3K6_9BACT</name>
<evidence type="ECO:0000256" key="1">
    <source>
        <dbReference type="SAM" id="MobiDB-lite"/>
    </source>
</evidence>
<organism evidence="2 3">
    <name type="scientific">Nitratidesulfovibrio liaohensis</name>
    <dbReference type="NCBI Taxonomy" id="2604158"/>
    <lineage>
        <taxon>Bacteria</taxon>
        <taxon>Pseudomonadati</taxon>
        <taxon>Thermodesulfobacteriota</taxon>
        <taxon>Desulfovibrionia</taxon>
        <taxon>Desulfovibrionales</taxon>
        <taxon>Desulfovibrionaceae</taxon>
        <taxon>Nitratidesulfovibrio</taxon>
    </lineage>
</organism>
<accession>A0ABY9R3K6</accession>
<dbReference type="EMBL" id="CP133659">
    <property type="protein sequence ID" value="WMW66182.1"/>
    <property type="molecule type" value="Genomic_DNA"/>
</dbReference>
<proteinExistence type="predicted"/>
<evidence type="ECO:0000313" key="3">
    <source>
        <dbReference type="Proteomes" id="UP001180616"/>
    </source>
</evidence>
<feature type="region of interest" description="Disordered" evidence="1">
    <location>
        <begin position="1"/>
        <end position="31"/>
    </location>
</feature>
<protein>
    <submittedName>
        <fullName evidence="2">Uncharacterized protein</fullName>
    </submittedName>
</protein>
<keyword evidence="3" id="KW-1185">Reference proteome</keyword>
<gene>
    <name evidence="2" type="ORF">KPS_000739</name>
</gene>
<dbReference type="RefSeq" id="WP_309542090.1">
    <property type="nucleotide sequence ID" value="NZ_CP133659.1"/>
</dbReference>
<reference evidence="2" key="1">
    <citation type="submission" date="2023-09" db="EMBL/GenBank/DDBJ databases">
        <authorList>
            <consortium name="CW5 consortium"/>
            <person name="Lu C.-W."/>
        </authorList>
    </citation>
    <scope>NUCLEOTIDE SEQUENCE</scope>
    <source>
        <strain evidence="2">KPS</strain>
    </source>
</reference>
<dbReference type="Proteomes" id="UP001180616">
    <property type="component" value="Chromosome"/>
</dbReference>